<dbReference type="RefSeq" id="WP_042621097.1">
    <property type="nucleotide sequence ID" value="NZ_CP007790.1"/>
</dbReference>
<proteinExistence type="predicted"/>
<evidence type="ECO:0000313" key="3">
    <source>
        <dbReference type="Proteomes" id="UP000031928"/>
    </source>
</evidence>
<dbReference type="Pfam" id="PF13483">
    <property type="entry name" value="Lactamase_B_3"/>
    <property type="match status" value="1"/>
</dbReference>
<sequence length="208" mass="22749">MKITRRYHSCVELSKGQSSLIIDPGSFQAPDNLAEVDAILVTHIHPDHVDVEALADARRRNPRIAVYGPAQLAEHTGIEFTAVADGDTFTVGDIGVAVLESPHGTVTSNTPLPENLGYLFDGRVLHTGDSFPELAGVEIALVPVSAPWLKMLDVEEFLRTSRPTKFIGVHDGIDNEFGLKLRRGLLTRLAEEHGPEYLPLRPDESVEV</sequence>
<dbReference type="SMART" id="SM00849">
    <property type="entry name" value="Lactamase_B"/>
    <property type="match status" value="1"/>
</dbReference>
<dbReference type="KEGG" id="cmq:B840_04240"/>
<reference evidence="2 3" key="1">
    <citation type="submission" date="2014-05" db="EMBL/GenBank/DDBJ databases">
        <title>Complete genome sequence of Corynebacterium marinum DSM 44953.</title>
        <authorList>
            <person name="Schaffert L."/>
            <person name="Albersmeier A."/>
            <person name="Kalinowski J."/>
            <person name="Ruckert C."/>
        </authorList>
    </citation>
    <scope>NUCLEOTIDE SEQUENCE [LARGE SCALE GENOMIC DNA]</scope>
    <source>
        <strain evidence="2 3">DSM 44953</strain>
    </source>
</reference>
<dbReference type="PANTHER" id="PTHR43546:SF3">
    <property type="entry name" value="UPF0173 METAL-DEPENDENT HYDROLASE MJ1163"/>
    <property type="match status" value="1"/>
</dbReference>
<dbReference type="SUPFAM" id="SSF56281">
    <property type="entry name" value="Metallo-hydrolase/oxidoreductase"/>
    <property type="match status" value="1"/>
</dbReference>
<dbReference type="InterPro" id="IPR050114">
    <property type="entry name" value="UPF0173_UPF0282_UlaG_hydrolase"/>
</dbReference>
<dbReference type="PANTHER" id="PTHR43546">
    <property type="entry name" value="UPF0173 METAL-DEPENDENT HYDROLASE MJ1163-RELATED"/>
    <property type="match status" value="1"/>
</dbReference>
<evidence type="ECO:0000259" key="1">
    <source>
        <dbReference type="SMART" id="SM00849"/>
    </source>
</evidence>
<dbReference type="Gene3D" id="3.60.15.10">
    <property type="entry name" value="Ribonuclease Z/Hydroxyacylglutathione hydrolase-like"/>
    <property type="match status" value="1"/>
</dbReference>
<organism evidence="2 3">
    <name type="scientific">Corynebacterium marinum DSM 44953</name>
    <dbReference type="NCBI Taxonomy" id="1224162"/>
    <lineage>
        <taxon>Bacteria</taxon>
        <taxon>Bacillati</taxon>
        <taxon>Actinomycetota</taxon>
        <taxon>Actinomycetes</taxon>
        <taxon>Mycobacteriales</taxon>
        <taxon>Corynebacteriaceae</taxon>
        <taxon>Corynebacterium</taxon>
    </lineage>
</organism>
<gene>
    <name evidence="2" type="ORF">B840_04240</name>
</gene>
<dbReference type="Proteomes" id="UP000031928">
    <property type="component" value="Chromosome"/>
</dbReference>
<evidence type="ECO:0000313" key="2">
    <source>
        <dbReference type="EMBL" id="AJK68467.1"/>
    </source>
</evidence>
<dbReference type="EMBL" id="CP007790">
    <property type="protein sequence ID" value="AJK68467.1"/>
    <property type="molecule type" value="Genomic_DNA"/>
</dbReference>
<dbReference type="HOGENOM" id="CLU_091682_0_0_11"/>
<keyword evidence="3" id="KW-1185">Reference proteome</keyword>
<accession>A0A0B6TER9</accession>
<dbReference type="STRING" id="1224162.B840_04240"/>
<dbReference type="InterPro" id="IPR001279">
    <property type="entry name" value="Metallo-B-lactamas"/>
</dbReference>
<dbReference type="AlphaFoldDB" id="A0A0B6TER9"/>
<dbReference type="OrthoDB" id="3190691at2"/>
<name>A0A0B6TER9_9CORY</name>
<feature type="domain" description="Metallo-beta-lactamase" evidence="1">
    <location>
        <begin position="7"/>
        <end position="170"/>
    </location>
</feature>
<dbReference type="InterPro" id="IPR036866">
    <property type="entry name" value="RibonucZ/Hydroxyglut_hydro"/>
</dbReference>
<protein>
    <recommendedName>
        <fullName evidence="1">Metallo-beta-lactamase domain-containing protein</fullName>
    </recommendedName>
</protein>